<sequence length="79" mass="8533">MDQINLYDAKTNLSSLVDRAASGEEVIIAKNGIPLAKLGPLPKQQEPRKPAHALGISYIAEDFDALDPEIAALFNDDTL</sequence>
<protein>
    <recommendedName>
        <fullName evidence="2">Antitoxin</fullName>
    </recommendedName>
</protein>
<dbReference type="EMBL" id="QPJM01000003">
    <property type="protein sequence ID" value="RCW85408.1"/>
    <property type="molecule type" value="Genomic_DNA"/>
</dbReference>
<dbReference type="SUPFAM" id="SSF143120">
    <property type="entry name" value="YefM-like"/>
    <property type="match status" value="1"/>
</dbReference>
<dbReference type="InterPro" id="IPR036165">
    <property type="entry name" value="YefM-like_sf"/>
</dbReference>
<comment type="caution">
    <text evidence="3">The sequence shown here is derived from an EMBL/GenBank/DDBJ whole genome shotgun (WGS) entry which is preliminary data.</text>
</comment>
<keyword evidence="4" id="KW-1185">Reference proteome</keyword>
<dbReference type="AlphaFoldDB" id="A0A368Z0T5"/>
<comment type="similarity">
    <text evidence="1 2">Belongs to the phD/YefM antitoxin family.</text>
</comment>
<name>A0A368Z0T5_9HYPH</name>
<evidence type="ECO:0000256" key="1">
    <source>
        <dbReference type="ARBA" id="ARBA00009981"/>
    </source>
</evidence>
<dbReference type="NCBIfam" id="TIGR01552">
    <property type="entry name" value="phd_fam"/>
    <property type="match status" value="1"/>
</dbReference>
<dbReference type="Pfam" id="PF02604">
    <property type="entry name" value="PhdYeFM_antitox"/>
    <property type="match status" value="1"/>
</dbReference>
<gene>
    <name evidence="3" type="ORF">C7476_103251</name>
</gene>
<dbReference type="RefSeq" id="WP_210207782.1">
    <property type="nucleotide sequence ID" value="NZ_QPJM01000003.1"/>
</dbReference>
<reference evidence="3 4" key="1">
    <citation type="submission" date="2018-07" db="EMBL/GenBank/DDBJ databases">
        <title>Genomic Encyclopedia of Type Strains, Phase III (KMG-III): the genomes of soil and plant-associated and newly described type strains.</title>
        <authorList>
            <person name="Whitman W."/>
        </authorList>
    </citation>
    <scope>NUCLEOTIDE SEQUENCE [LARGE SCALE GENOMIC DNA]</scope>
    <source>
        <strain evidence="3 4">31-25a</strain>
    </source>
</reference>
<comment type="function">
    <text evidence="2">Antitoxin component of a type II toxin-antitoxin (TA) system.</text>
</comment>
<organism evidence="3 4">
    <name type="scientific">Phyllobacterium bourgognense</name>
    <dbReference type="NCBI Taxonomy" id="314236"/>
    <lineage>
        <taxon>Bacteria</taxon>
        <taxon>Pseudomonadati</taxon>
        <taxon>Pseudomonadota</taxon>
        <taxon>Alphaproteobacteria</taxon>
        <taxon>Hyphomicrobiales</taxon>
        <taxon>Phyllobacteriaceae</taxon>
        <taxon>Phyllobacterium</taxon>
    </lineage>
</organism>
<dbReference type="InterPro" id="IPR006442">
    <property type="entry name" value="Antitoxin_Phd/YefM"/>
</dbReference>
<evidence type="ECO:0000313" key="3">
    <source>
        <dbReference type="EMBL" id="RCW85408.1"/>
    </source>
</evidence>
<dbReference type="Gene3D" id="3.40.1620.10">
    <property type="entry name" value="YefM-like domain"/>
    <property type="match status" value="1"/>
</dbReference>
<accession>A0A368Z0T5</accession>
<evidence type="ECO:0000313" key="4">
    <source>
        <dbReference type="Proteomes" id="UP000253324"/>
    </source>
</evidence>
<evidence type="ECO:0000256" key="2">
    <source>
        <dbReference type="RuleBase" id="RU362080"/>
    </source>
</evidence>
<proteinExistence type="inferred from homology"/>
<dbReference type="Proteomes" id="UP000253324">
    <property type="component" value="Unassembled WGS sequence"/>
</dbReference>